<dbReference type="SUPFAM" id="SSF52266">
    <property type="entry name" value="SGNH hydrolase"/>
    <property type="match status" value="1"/>
</dbReference>
<dbReference type="EMBL" id="KZ678467">
    <property type="protein sequence ID" value="PSR82914.1"/>
    <property type="molecule type" value="Genomic_DNA"/>
</dbReference>
<dbReference type="OrthoDB" id="426133at2759"/>
<reference evidence="3 4" key="1">
    <citation type="journal article" date="2018" name="Mycol. Prog.">
        <title>Coniella lustricola, a new species from submerged detritus.</title>
        <authorList>
            <person name="Raudabaugh D.B."/>
            <person name="Iturriaga T."/>
            <person name="Carver A."/>
            <person name="Mondo S."/>
            <person name="Pangilinan J."/>
            <person name="Lipzen A."/>
            <person name="He G."/>
            <person name="Amirebrahimi M."/>
            <person name="Grigoriev I.V."/>
            <person name="Miller A.N."/>
        </authorList>
    </citation>
    <scope>NUCLEOTIDE SEQUENCE [LARGE SCALE GENOMIC DNA]</scope>
    <source>
        <strain evidence="3 4">B22-T-1</strain>
    </source>
</reference>
<feature type="domain" description="SGNH hydrolase-type esterase" evidence="2">
    <location>
        <begin position="190"/>
        <end position="357"/>
    </location>
</feature>
<dbReference type="PANTHER" id="PTHR37834:SF2">
    <property type="entry name" value="ESTERASE, SGNH HYDROLASE-TYPE"/>
    <property type="match status" value="1"/>
</dbReference>
<keyword evidence="4" id="KW-1185">Reference proteome</keyword>
<dbReference type="InterPro" id="IPR036514">
    <property type="entry name" value="SGNH_hydro_sf"/>
</dbReference>
<dbReference type="Pfam" id="PF13472">
    <property type="entry name" value="Lipase_GDSL_2"/>
    <property type="match status" value="1"/>
</dbReference>
<keyword evidence="1" id="KW-0732">Signal</keyword>
<accession>A0A2T3A516</accession>
<dbReference type="PANTHER" id="PTHR37834">
    <property type="entry name" value="GDSL-LIKE LIPASE/ACYLHYDROLASE DOMAIN PROTEIN (AFU_ORTHOLOGUE AFUA_2G00620)"/>
    <property type="match status" value="1"/>
</dbReference>
<gene>
    <name evidence="3" type="ORF">BD289DRAFT_293599</name>
</gene>
<dbReference type="Gene3D" id="3.40.50.1110">
    <property type="entry name" value="SGNH hydrolase"/>
    <property type="match status" value="1"/>
</dbReference>
<dbReference type="InterPro" id="IPR052762">
    <property type="entry name" value="PCW_deacetylase/CE"/>
</dbReference>
<protein>
    <submittedName>
        <fullName evidence="3">SGNH hydrolase-type esterase domain-containing protein</fullName>
    </submittedName>
</protein>
<evidence type="ECO:0000256" key="1">
    <source>
        <dbReference type="SAM" id="SignalP"/>
    </source>
</evidence>
<dbReference type="GO" id="GO:0052689">
    <property type="term" value="F:carboxylic ester hydrolase activity"/>
    <property type="evidence" value="ECO:0007669"/>
    <property type="project" value="InterPro"/>
</dbReference>
<sequence>MLWHVFCYAFSLLLVTVTAAGFKPHVKRLLQDIQERDILQNGQIRITDYANTEIDATAYNFTTYPANSTEISYKGRWDSTYTSWWSAPGIKFGFTGETVAISFGNLTSDGVLVGYRISGLPWNFTNITSGATHLLVGPDTPGANLTYPLSPNTLELRVTNWAYGIQIDSLHVASGESIVAVPDFSRRVEFIGDSLTAGMYTSYEGLASFAHGIGQGLGQTEYSITAFPGICVTDLDCFDNPRGQVHQWFYTQDTSGRAQAAYGSDLAGEDPYDFAAHPAADLVIINIGTNDVSYTIPDDTYQDALTKLIEGVHGVWPDAQVMLMSLWIGFYNYGNNYYDDTASGYPAQIQAVYDYFNSDTYLANPVIYDGVTNTTSTLNTTTPIQPFVKIFNTTGILQENDIGPQYHPTDVGAVKVASHALRYINLVYGWDLLANGPEVQHDTLYWNDWPNY</sequence>
<keyword evidence="3" id="KW-0378">Hydrolase</keyword>
<proteinExistence type="predicted"/>
<name>A0A2T3A516_9PEZI</name>
<dbReference type="AlphaFoldDB" id="A0A2T3A516"/>
<evidence type="ECO:0000313" key="4">
    <source>
        <dbReference type="Proteomes" id="UP000241462"/>
    </source>
</evidence>
<evidence type="ECO:0000313" key="3">
    <source>
        <dbReference type="EMBL" id="PSR82914.1"/>
    </source>
</evidence>
<dbReference type="InParanoid" id="A0A2T3A516"/>
<evidence type="ECO:0000259" key="2">
    <source>
        <dbReference type="Pfam" id="PF13472"/>
    </source>
</evidence>
<feature type="signal peptide" evidence="1">
    <location>
        <begin position="1"/>
        <end position="19"/>
    </location>
</feature>
<dbReference type="Gene3D" id="2.60.120.260">
    <property type="entry name" value="Galactose-binding domain-like"/>
    <property type="match status" value="1"/>
</dbReference>
<dbReference type="InterPro" id="IPR037461">
    <property type="entry name" value="CtCE2-like_dom"/>
</dbReference>
<dbReference type="Proteomes" id="UP000241462">
    <property type="component" value="Unassembled WGS sequence"/>
</dbReference>
<feature type="chain" id="PRO_5015599751" evidence="1">
    <location>
        <begin position="20"/>
        <end position="452"/>
    </location>
</feature>
<dbReference type="CDD" id="cd01831">
    <property type="entry name" value="Endoglucanase_E_like"/>
    <property type="match status" value="1"/>
</dbReference>
<dbReference type="InterPro" id="IPR013830">
    <property type="entry name" value="SGNH_hydro"/>
</dbReference>
<organism evidence="3 4">
    <name type="scientific">Coniella lustricola</name>
    <dbReference type="NCBI Taxonomy" id="2025994"/>
    <lineage>
        <taxon>Eukaryota</taxon>
        <taxon>Fungi</taxon>
        <taxon>Dikarya</taxon>
        <taxon>Ascomycota</taxon>
        <taxon>Pezizomycotina</taxon>
        <taxon>Sordariomycetes</taxon>
        <taxon>Sordariomycetidae</taxon>
        <taxon>Diaporthales</taxon>
        <taxon>Schizoparmaceae</taxon>
        <taxon>Coniella</taxon>
    </lineage>
</organism>